<dbReference type="EMBL" id="AGUE01000254">
    <property type="protein sequence ID" value="EHK96369.1"/>
    <property type="molecule type" value="Genomic_DNA"/>
</dbReference>
<evidence type="ECO:0000256" key="2">
    <source>
        <dbReference type="ARBA" id="ARBA00004613"/>
    </source>
</evidence>
<evidence type="ECO:0000313" key="7">
    <source>
        <dbReference type="EMBL" id="EHK96369.1"/>
    </source>
</evidence>
<gene>
    <name evidence="7" type="ORF">M7I_7929</name>
</gene>
<sequence length="228" mass="25283">MFALIDIYCSDWVNGTFYGIYDLEEEDRYKATTVSAHGYVQYITANGVKSLGYDPGFRYQSPAPLVAGWFADNPDIGFVPPINYTSPDIICHKSSTPGQKYVTVTAGSTIQLQWNPAPWPESHVGPIIDYLAPCPSGSCTNVAKADLKFVKLAQQALKAGVTSSTDWLKAWVVDDFIKGGSVWNVTIPKDIKKGVKDLKPSNPKVVKGKQYIRAVFMCYIYIQKCDYD</sequence>
<proteinExistence type="predicted"/>
<feature type="domain" description="Auxiliary Activity family 9 catalytic" evidence="6">
    <location>
        <begin position="37"/>
        <end position="194"/>
    </location>
</feature>
<dbReference type="InterPro" id="IPR049892">
    <property type="entry name" value="AA9"/>
</dbReference>
<dbReference type="InParanoid" id="H0EYM3"/>
<keyword evidence="8" id="KW-1185">Reference proteome</keyword>
<dbReference type="InterPro" id="IPR005103">
    <property type="entry name" value="AA9_LPMO"/>
</dbReference>
<protein>
    <submittedName>
        <fullName evidence="7">Putative endoglucanase-7</fullName>
    </submittedName>
</protein>
<dbReference type="PANTHER" id="PTHR33353:SF34">
    <property type="entry name" value="ENDO-BETA-1,4-GLUCANASE D"/>
    <property type="match status" value="1"/>
</dbReference>
<evidence type="ECO:0000259" key="6">
    <source>
        <dbReference type="Pfam" id="PF03443"/>
    </source>
</evidence>
<evidence type="ECO:0000256" key="4">
    <source>
        <dbReference type="ARBA" id="ARBA00023157"/>
    </source>
</evidence>
<reference evidence="7 8" key="1">
    <citation type="journal article" date="2012" name="Eukaryot. Cell">
        <title>Genome sequence of the fungus Glarea lozoyensis: the first genome sequence of a species from the Helotiaceae family.</title>
        <authorList>
            <person name="Youssar L."/>
            <person name="Gruening B.A."/>
            <person name="Erxleben A."/>
            <person name="Guenther S."/>
            <person name="Huettel W."/>
        </authorList>
    </citation>
    <scope>NUCLEOTIDE SEQUENCE [LARGE SCALE GENOMIC DNA]</scope>
    <source>
        <strain evidence="8">ATCC 74030 / MF5533</strain>
    </source>
</reference>
<keyword evidence="3" id="KW-0964">Secreted</keyword>
<comment type="caution">
    <text evidence="7">The sequence shown here is derived from an EMBL/GenBank/DDBJ whole genome shotgun (WGS) entry which is preliminary data.</text>
</comment>
<name>H0EYM3_GLAL7</name>
<comment type="subcellular location">
    <subcellularLocation>
        <location evidence="2">Secreted</location>
    </subcellularLocation>
</comment>
<evidence type="ECO:0000313" key="8">
    <source>
        <dbReference type="Proteomes" id="UP000005446"/>
    </source>
</evidence>
<dbReference type="Proteomes" id="UP000005446">
    <property type="component" value="Unassembled WGS sequence"/>
</dbReference>
<evidence type="ECO:0000256" key="3">
    <source>
        <dbReference type="ARBA" id="ARBA00022525"/>
    </source>
</evidence>
<accession>H0EYM3</accession>
<dbReference type="AlphaFoldDB" id="H0EYM3"/>
<evidence type="ECO:0000256" key="5">
    <source>
        <dbReference type="ARBA" id="ARBA00023180"/>
    </source>
</evidence>
<dbReference type="GO" id="GO:0005576">
    <property type="term" value="C:extracellular region"/>
    <property type="evidence" value="ECO:0007669"/>
    <property type="project" value="UniProtKB-SubCell"/>
</dbReference>
<dbReference type="Gene3D" id="2.70.50.70">
    <property type="match status" value="1"/>
</dbReference>
<dbReference type="HOGENOM" id="CLU_1214880_0_0_1"/>
<comment type="cofactor">
    <cofactor evidence="1">
        <name>Cu(2+)</name>
        <dbReference type="ChEBI" id="CHEBI:29036"/>
    </cofactor>
</comment>
<keyword evidence="4" id="KW-1015">Disulfide bond</keyword>
<dbReference type="OrthoDB" id="4849160at2759"/>
<keyword evidence="5" id="KW-0325">Glycoprotein</keyword>
<dbReference type="Pfam" id="PF03443">
    <property type="entry name" value="AA9"/>
    <property type="match status" value="1"/>
</dbReference>
<organism evidence="7 8">
    <name type="scientific">Glarea lozoyensis (strain ATCC 74030 / MF5533)</name>
    <dbReference type="NCBI Taxonomy" id="1104152"/>
    <lineage>
        <taxon>Eukaryota</taxon>
        <taxon>Fungi</taxon>
        <taxon>Dikarya</taxon>
        <taxon>Ascomycota</taxon>
        <taxon>Pezizomycotina</taxon>
        <taxon>Leotiomycetes</taxon>
        <taxon>Helotiales</taxon>
        <taxon>Helotiaceae</taxon>
        <taxon>Glarea</taxon>
    </lineage>
</organism>
<dbReference type="PANTHER" id="PTHR33353">
    <property type="entry name" value="PUTATIVE (AFU_ORTHOLOGUE AFUA_1G12560)-RELATED"/>
    <property type="match status" value="1"/>
</dbReference>
<evidence type="ECO:0000256" key="1">
    <source>
        <dbReference type="ARBA" id="ARBA00001973"/>
    </source>
</evidence>